<dbReference type="SUPFAM" id="SSF48435">
    <property type="entry name" value="Bacterial muramidases"/>
    <property type="match status" value="1"/>
</dbReference>
<organism evidence="5 6">
    <name type="scientific">Tepidiforma flava</name>
    <dbReference type="NCBI Taxonomy" id="3004094"/>
    <lineage>
        <taxon>Bacteria</taxon>
        <taxon>Bacillati</taxon>
        <taxon>Chloroflexota</taxon>
        <taxon>Tepidiformia</taxon>
        <taxon>Tepidiformales</taxon>
        <taxon>Tepidiformaceae</taxon>
        <taxon>Tepidiforma</taxon>
    </lineage>
</organism>
<sequence length="433" mass="45629">MLSGAAAEPGIGAAERTFRAYYLAAALEELGRFDEAVAWYDAAAATGAASPFIHRAKYWAARVLEMAGRAGEAADRYLALAVEGPAGEFSQEAAFRAGYGRYTEGDIAGALAAWEAAAAAASPRLEYWRGRALEALGRPAEAEAAYRRAVALDRFDFFAIEAAGRLGEPVLTLEVGYRQRELGRGIDWEAIAGWLRARIGGDWPGAAPTAACALARAGLEAEAAAELERAAAGADPWRLLELAREARECGLGHLALGYAVRLRQAAGAAPWEAPADLLRVAYPVDYAAALDRAAAAADVDPLFLAALIRAESLWDPRAGSGAGALGLTQVIPPTGEGIARALGFEGFETADLFRPAVSLEFGAYYLGVQLRRFGDPLLALAAYNAGPGNALRWAAGGDAGAAALAERIDFSETQAYVRVIVEAYAYYLLAWAE</sequence>
<keyword evidence="3" id="KW-0802">TPR repeat</keyword>
<dbReference type="CDD" id="cd13401">
    <property type="entry name" value="Slt70-like"/>
    <property type="match status" value="1"/>
</dbReference>
<dbReference type="SUPFAM" id="SSF81901">
    <property type="entry name" value="HCP-like"/>
    <property type="match status" value="1"/>
</dbReference>
<dbReference type="SUPFAM" id="SSF53955">
    <property type="entry name" value="Lysozyme-like"/>
    <property type="match status" value="1"/>
</dbReference>
<keyword evidence="1" id="KW-0732">Signal</keyword>
<keyword evidence="6" id="KW-1185">Reference proteome</keyword>
<dbReference type="Gene3D" id="1.25.40.10">
    <property type="entry name" value="Tetratricopeptide repeat domain"/>
    <property type="match status" value="1"/>
</dbReference>
<dbReference type="InterPro" id="IPR008258">
    <property type="entry name" value="Transglycosylase_SLT_dom_1"/>
</dbReference>
<evidence type="ECO:0000313" key="5">
    <source>
        <dbReference type="EMBL" id="WBL37334.1"/>
    </source>
</evidence>
<dbReference type="InterPro" id="IPR013105">
    <property type="entry name" value="TPR_2"/>
</dbReference>
<evidence type="ECO:0000256" key="2">
    <source>
        <dbReference type="ARBA" id="ARBA00022737"/>
    </source>
</evidence>
<feature type="domain" description="Transglycosylase SLT" evidence="4">
    <location>
        <begin position="292"/>
        <end position="395"/>
    </location>
</feature>
<dbReference type="InterPro" id="IPR011990">
    <property type="entry name" value="TPR-like_helical_dom_sf"/>
</dbReference>
<evidence type="ECO:0000256" key="1">
    <source>
        <dbReference type="ARBA" id="ARBA00022729"/>
    </source>
</evidence>
<keyword evidence="2" id="KW-0677">Repeat</keyword>
<dbReference type="InterPro" id="IPR023346">
    <property type="entry name" value="Lysozyme-like_dom_sf"/>
</dbReference>
<dbReference type="PANTHER" id="PTHR37423">
    <property type="entry name" value="SOLUBLE LYTIC MUREIN TRANSGLYCOSYLASE-RELATED"/>
    <property type="match status" value="1"/>
</dbReference>
<dbReference type="Gene3D" id="1.10.530.10">
    <property type="match status" value="1"/>
</dbReference>
<dbReference type="Pfam" id="PF01464">
    <property type="entry name" value="SLT"/>
    <property type="match status" value="1"/>
</dbReference>
<name>A0ABY7M9X7_9CHLR</name>
<gene>
    <name evidence="5" type="ORF">O0235_07105</name>
</gene>
<protein>
    <submittedName>
        <fullName evidence="5">Lytic transglycosylase domain-containing protein</fullName>
    </submittedName>
</protein>
<reference evidence="5 6" key="1">
    <citation type="journal article" date="2023" name="ISME J.">
        <title>Thermophilic Dehalococcoidia with unusual traits shed light on an unexpected past.</title>
        <authorList>
            <person name="Palmer M."/>
            <person name="Covington J.K."/>
            <person name="Zhou E.M."/>
            <person name="Thomas S.C."/>
            <person name="Habib N."/>
            <person name="Seymour C.O."/>
            <person name="Lai D."/>
            <person name="Johnston J."/>
            <person name="Hashimi A."/>
            <person name="Jiao J.Y."/>
            <person name="Muok A.R."/>
            <person name="Liu L."/>
            <person name="Xian W.D."/>
            <person name="Zhi X.Y."/>
            <person name="Li M.M."/>
            <person name="Silva L.P."/>
            <person name="Bowen B.P."/>
            <person name="Louie K."/>
            <person name="Briegel A."/>
            <person name="Pett-Ridge J."/>
            <person name="Weber P.K."/>
            <person name="Tocheva E.I."/>
            <person name="Woyke T."/>
            <person name="Northen T.R."/>
            <person name="Mayali X."/>
            <person name="Li W.J."/>
            <person name="Hedlund B.P."/>
        </authorList>
    </citation>
    <scope>NUCLEOTIDE SEQUENCE [LARGE SCALE GENOMIC DNA]</scope>
    <source>
        <strain evidence="5 6">YIM 72310</strain>
    </source>
</reference>
<dbReference type="RefSeq" id="WP_270057847.1">
    <property type="nucleotide sequence ID" value="NZ_CP115149.1"/>
</dbReference>
<dbReference type="InterPro" id="IPR008939">
    <property type="entry name" value="Lytic_TGlycosylase_superhlx_U"/>
</dbReference>
<evidence type="ECO:0000256" key="3">
    <source>
        <dbReference type="ARBA" id="ARBA00022803"/>
    </source>
</evidence>
<dbReference type="EMBL" id="CP115149">
    <property type="protein sequence ID" value="WBL37334.1"/>
    <property type="molecule type" value="Genomic_DNA"/>
</dbReference>
<dbReference type="Pfam" id="PF07719">
    <property type="entry name" value="TPR_2"/>
    <property type="match status" value="1"/>
</dbReference>
<dbReference type="PANTHER" id="PTHR37423:SF5">
    <property type="entry name" value="SOLUBLE LYTIC MUREIN TRANSGLYCOSYLASE"/>
    <property type="match status" value="1"/>
</dbReference>
<evidence type="ECO:0000259" key="4">
    <source>
        <dbReference type="Pfam" id="PF01464"/>
    </source>
</evidence>
<proteinExistence type="predicted"/>
<evidence type="ECO:0000313" key="6">
    <source>
        <dbReference type="Proteomes" id="UP001212803"/>
    </source>
</evidence>
<accession>A0ABY7M9X7</accession>
<dbReference type="Proteomes" id="UP001212803">
    <property type="component" value="Chromosome"/>
</dbReference>